<keyword evidence="4" id="KW-1185">Reference proteome</keyword>
<feature type="region of interest" description="Disordered" evidence="1">
    <location>
        <begin position="1"/>
        <end position="35"/>
    </location>
</feature>
<evidence type="ECO:0000256" key="2">
    <source>
        <dbReference type="SAM" id="Phobius"/>
    </source>
</evidence>
<dbReference type="Proteomes" id="UP000291072">
    <property type="component" value="Unassembled WGS sequence"/>
</dbReference>
<keyword evidence="2" id="KW-0472">Membrane</keyword>
<name>A0A4R0XTU8_9MOLU</name>
<feature type="transmembrane region" description="Helical" evidence="2">
    <location>
        <begin position="112"/>
        <end position="133"/>
    </location>
</feature>
<evidence type="ECO:0000256" key="1">
    <source>
        <dbReference type="SAM" id="MobiDB-lite"/>
    </source>
</evidence>
<organism evidence="3 4">
    <name type="scientific">Mycoplasma todarodis</name>
    <dbReference type="NCBI Taxonomy" id="1937191"/>
    <lineage>
        <taxon>Bacteria</taxon>
        <taxon>Bacillati</taxon>
        <taxon>Mycoplasmatota</taxon>
        <taxon>Mollicutes</taxon>
        <taxon>Mycoplasmataceae</taxon>
        <taxon>Mycoplasma</taxon>
    </lineage>
</organism>
<evidence type="ECO:0000313" key="3">
    <source>
        <dbReference type="EMBL" id="TCG11207.1"/>
    </source>
</evidence>
<dbReference type="AlphaFoldDB" id="A0A4R0XTU8"/>
<feature type="transmembrane region" description="Helical" evidence="2">
    <location>
        <begin position="76"/>
        <end position="100"/>
    </location>
</feature>
<evidence type="ECO:0008006" key="5">
    <source>
        <dbReference type="Google" id="ProtNLM"/>
    </source>
</evidence>
<gene>
    <name evidence="3" type="ORF">C4B25_02080</name>
</gene>
<dbReference type="OrthoDB" id="9962921at2"/>
<dbReference type="EMBL" id="PSZP01000011">
    <property type="protein sequence ID" value="TCG11207.1"/>
    <property type="molecule type" value="Genomic_DNA"/>
</dbReference>
<feature type="transmembrane region" description="Helical" evidence="2">
    <location>
        <begin position="47"/>
        <end position="69"/>
    </location>
</feature>
<dbReference type="Gene3D" id="1.10.1760.20">
    <property type="match status" value="1"/>
</dbReference>
<dbReference type="RefSeq" id="WP_131613406.1">
    <property type="nucleotide sequence ID" value="NZ_PSZP01000011.1"/>
</dbReference>
<feature type="transmembrane region" description="Helical" evidence="2">
    <location>
        <begin position="176"/>
        <end position="195"/>
    </location>
</feature>
<reference evidence="3 4" key="1">
    <citation type="submission" date="2018-02" db="EMBL/GenBank/DDBJ databases">
        <title>Mycoplasma marinum and Mycoplasma todarodis sp. nov., moderately halophilic and psychrotolerant mycoplasmas isolated from cephalopods.</title>
        <authorList>
            <person name="Viver T."/>
        </authorList>
    </citation>
    <scope>NUCLEOTIDE SEQUENCE [LARGE SCALE GENOMIC DNA]</scope>
    <source>
        <strain evidence="3 4">5H</strain>
    </source>
</reference>
<keyword evidence="2" id="KW-0812">Transmembrane</keyword>
<protein>
    <recommendedName>
        <fullName evidence="5">ECF transporter S component</fullName>
    </recommendedName>
</protein>
<feature type="transmembrane region" description="Helical" evidence="2">
    <location>
        <begin position="140"/>
        <end position="160"/>
    </location>
</feature>
<sequence length="206" mass="22957">MKITNEKKHGEKNEVTNKKIKEETKNKSVSEEQTKKRYQGYNKNNTILQITISGMLVALAVLVGVYGHFTLGGGGVYLLAAVVFLFPLFLRLPFVVLTTAISCVVTDWATGWIAFTWITLIAYGGAVMVVWLFQLTNKRYSYFIGTLLGSVYLVLVYMLIEMVVPAYGVALALKDAIATTVQMAICVPIVWILYFPMKTVAQTIKI</sequence>
<proteinExistence type="predicted"/>
<evidence type="ECO:0000313" key="4">
    <source>
        <dbReference type="Proteomes" id="UP000291072"/>
    </source>
</evidence>
<accession>A0A4R0XTU8</accession>
<comment type="caution">
    <text evidence="3">The sequence shown here is derived from an EMBL/GenBank/DDBJ whole genome shotgun (WGS) entry which is preliminary data.</text>
</comment>
<keyword evidence="2" id="KW-1133">Transmembrane helix</keyword>